<evidence type="ECO:0000313" key="2">
    <source>
        <dbReference type="Proteomes" id="UP000191285"/>
    </source>
</evidence>
<dbReference type="OrthoDB" id="4309732at2759"/>
<accession>A0A1V6SKU7</accession>
<reference evidence="2" key="1">
    <citation type="journal article" date="2017" name="Nat. Microbiol.">
        <title>Global analysis of biosynthetic gene clusters reveals vast potential of secondary metabolite production in Penicillium species.</title>
        <authorList>
            <person name="Nielsen J.C."/>
            <person name="Grijseels S."/>
            <person name="Prigent S."/>
            <person name="Ji B."/>
            <person name="Dainat J."/>
            <person name="Nielsen K.F."/>
            <person name="Frisvad J.C."/>
            <person name="Workman M."/>
            <person name="Nielsen J."/>
        </authorList>
    </citation>
    <scope>NUCLEOTIDE SEQUENCE [LARGE SCALE GENOMIC DNA]</scope>
    <source>
        <strain evidence="2">IBT 24891</strain>
    </source>
</reference>
<sequence>MSSPTEIDDSGDFKYNWVVFYFKESQREWTDRQLLGKMLHDLENPLLITWTPNNPIIDKPYTYSLFVITIDDDVSELLFAAQKILAEYIRVNGTDNGPFNRNMIFPPQN</sequence>
<dbReference type="Proteomes" id="UP000191285">
    <property type="component" value="Unassembled WGS sequence"/>
</dbReference>
<dbReference type="AlphaFoldDB" id="A0A1V6SKU7"/>
<name>A0A1V6SKU7_9EURO</name>
<protein>
    <submittedName>
        <fullName evidence="1">Uncharacterized protein</fullName>
    </submittedName>
</protein>
<gene>
    <name evidence="1" type="ORF">PENSTE_c036G02850</name>
</gene>
<dbReference type="EMBL" id="MLKD01000036">
    <property type="protein sequence ID" value="OQE14359.1"/>
    <property type="molecule type" value="Genomic_DNA"/>
</dbReference>
<organism evidence="1 2">
    <name type="scientific">Penicillium steckii</name>
    <dbReference type="NCBI Taxonomy" id="303698"/>
    <lineage>
        <taxon>Eukaryota</taxon>
        <taxon>Fungi</taxon>
        <taxon>Dikarya</taxon>
        <taxon>Ascomycota</taxon>
        <taxon>Pezizomycotina</taxon>
        <taxon>Eurotiomycetes</taxon>
        <taxon>Eurotiomycetidae</taxon>
        <taxon>Eurotiales</taxon>
        <taxon>Aspergillaceae</taxon>
        <taxon>Penicillium</taxon>
    </lineage>
</organism>
<proteinExistence type="predicted"/>
<evidence type="ECO:0000313" key="1">
    <source>
        <dbReference type="EMBL" id="OQE14359.1"/>
    </source>
</evidence>
<keyword evidence="2" id="KW-1185">Reference proteome</keyword>
<comment type="caution">
    <text evidence="1">The sequence shown here is derived from an EMBL/GenBank/DDBJ whole genome shotgun (WGS) entry which is preliminary data.</text>
</comment>